<keyword evidence="2" id="KW-0812">Transmembrane</keyword>
<feature type="transmembrane region" description="Helical" evidence="2">
    <location>
        <begin position="435"/>
        <end position="461"/>
    </location>
</feature>
<protein>
    <submittedName>
        <fullName evidence="5">Serine/threonine-protein kinase</fullName>
        <ecNumber evidence="5">2.7.12.2</ecNumber>
    </submittedName>
</protein>
<dbReference type="InterPro" id="IPR001245">
    <property type="entry name" value="Ser-Thr/Tyr_kinase_cat_dom"/>
</dbReference>
<proteinExistence type="predicted"/>
<dbReference type="EC" id="2.7.12.2" evidence="5"/>
<dbReference type="PANTHER" id="PTHR44167">
    <property type="entry name" value="OVARIAN-SPECIFIC SERINE/THREONINE-PROTEIN KINASE LOK-RELATED"/>
    <property type="match status" value="1"/>
</dbReference>
<keyword evidence="2" id="KW-0472">Membrane</keyword>
<evidence type="ECO:0000259" key="3">
    <source>
        <dbReference type="PROSITE" id="PS50011"/>
    </source>
</evidence>
<dbReference type="RefSeq" id="WP_058476106.1">
    <property type="nucleotide sequence ID" value="NZ_CAAAIO010000025.1"/>
</dbReference>
<dbReference type="PANTHER" id="PTHR44167:SF30">
    <property type="entry name" value="PHOSPHORYLASE KINASE"/>
    <property type="match status" value="1"/>
</dbReference>
<dbReference type="SMART" id="SM00220">
    <property type="entry name" value="S_TKc"/>
    <property type="match status" value="1"/>
</dbReference>
<evidence type="ECO:0000313" key="6">
    <source>
        <dbReference type="Proteomes" id="UP000054820"/>
    </source>
</evidence>
<dbReference type="EMBL" id="LNYZ01000003">
    <property type="protein sequence ID" value="KTD80249.1"/>
    <property type="molecule type" value="Genomic_DNA"/>
</dbReference>
<dbReference type="AlphaFoldDB" id="A0A378L8U5"/>
<dbReference type="InterPro" id="IPR000719">
    <property type="entry name" value="Prot_kinase_dom"/>
</dbReference>
<dbReference type="GO" id="GO:0004674">
    <property type="term" value="F:protein serine/threonine kinase activity"/>
    <property type="evidence" value="ECO:0007669"/>
    <property type="project" value="TreeGrafter"/>
</dbReference>
<accession>A0A378L8U5</accession>
<keyword evidence="5" id="KW-0808">Transferase</keyword>
<evidence type="ECO:0000313" key="5">
    <source>
        <dbReference type="EMBL" id="STY22332.1"/>
    </source>
</evidence>
<dbReference type="InterPro" id="IPR017441">
    <property type="entry name" value="Protein_kinase_ATP_BS"/>
</dbReference>
<feature type="binding site" evidence="1">
    <location>
        <position position="105"/>
    </location>
    <ligand>
        <name>ATP</name>
        <dbReference type="ChEBI" id="CHEBI:30616"/>
    </ligand>
</feature>
<dbReference type="PROSITE" id="PS50011">
    <property type="entry name" value="PROTEIN_KINASE_DOM"/>
    <property type="match status" value="1"/>
</dbReference>
<dbReference type="PROSITE" id="PS00107">
    <property type="entry name" value="PROTEIN_KINASE_ATP"/>
    <property type="match status" value="1"/>
</dbReference>
<dbReference type="GO" id="GO:0005524">
    <property type="term" value="F:ATP binding"/>
    <property type="evidence" value="ECO:0007669"/>
    <property type="project" value="UniProtKB-UniRule"/>
</dbReference>
<keyword evidence="1" id="KW-0547">Nucleotide-binding</keyword>
<dbReference type="EMBL" id="UGOY01000001">
    <property type="protein sequence ID" value="STY22332.1"/>
    <property type="molecule type" value="Genomic_DNA"/>
</dbReference>
<evidence type="ECO:0000313" key="7">
    <source>
        <dbReference type="Proteomes" id="UP000255110"/>
    </source>
</evidence>
<evidence type="ECO:0000256" key="2">
    <source>
        <dbReference type="SAM" id="Phobius"/>
    </source>
</evidence>
<dbReference type="InterPro" id="IPR011009">
    <property type="entry name" value="Kinase-like_dom_sf"/>
</dbReference>
<evidence type="ECO:0000256" key="1">
    <source>
        <dbReference type="PROSITE-ProRule" id="PRU10141"/>
    </source>
</evidence>
<reference evidence="5 7" key="2">
    <citation type="submission" date="2018-06" db="EMBL/GenBank/DDBJ databases">
        <authorList>
            <consortium name="Pathogen Informatics"/>
            <person name="Doyle S."/>
        </authorList>
    </citation>
    <scope>NUCLEOTIDE SEQUENCE [LARGE SCALE GENOMIC DNA]</scope>
    <source>
        <strain evidence="5 7">NCTC11991</strain>
    </source>
</reference>
<evidence type="ECO:0000313" key="4">
    <source>
        <dbReference type="EMBL" id="KTD80249.1"/>
    </source>
</evidence>
<reference evidence="4 6" key="1">
    <citation type="submission" date="2015-11" db="EMBL/GenBank/DDBJ databases">
        <title>Genomic analysis of 38 Legionella species identifies large and diverse effector repertoires.</title>
        <authorList>
            <person name="Burstein D."/>
            <person name="Amaro F."/>
            <person name="Zusman T."/>
            <person name="Lifshitz Z."/>
            <person name="Cohen O."/>
            <person name="Gilbert J.A."/>
            <person name="Pupko T."/>
            <person name="Shuman H.A."/>
            <person name="Segal G."/>
        </authorList>
    </citation>
    <scope>NUCLEOTIDE SEQUENCE [LARGE SCALE GENOMIC DNA]</scope>
    <source>
        <strain evidence="4 6">SC-18-C9</strain>
    </source>
</reference>
<feature type="domain" description="Protein kinase" evidence="3">
    <location>
        <begin position="66"/>
        <end position="344"/>
    </location>
</feature>
<dbReference type="STRING" id="460.Lstg_0511"/>
<dbReference type="SUPFAM" id="SSF56112">
    <property type="entry name" value="Protein kinase-like (PK-like)"/>
    <property type="match status" value="1"/>
</dbReference>
<dbReference type="Pfam" id="PF07714">
    <property type="entry name" value="PK_Tyr_Ser-Thr"/>
    <property type="match status" value="1"/>
</dbReference>
<name>A0A378L8U5_9GAMM</name>
<keyword evidence="6" id="KW-1185">Reference proteome</keyword>
<keyword evidence="2" id="KW-1133">Transmembrane helix</keyword>
<dbReference type="OrthoDB" id="4103069at2"/>
<keyword evidence="1" id="KW-0067">ATP-binding</keyword>
<dbReference type="Proteomes" id="UP000255110">
    <property type="component" value="Unassembled WGS sequence"/>
</dbReference>
<sequence>MPLIIDSQNIANNEWIWDFLESQRLIGKEIWKPNEVFTYNGTSYTFQQTVFARQRKNLKQGYAYEMISSARLGSGEFGSVFRISCTISQGKTNTFQAKDKHRVVKFLDPLNALREYEVARYAEHLHIKAPTQNYLVMKEMPGQTLSRFLSKYSLTRQQKLDLSIALANAIKEQLIDRKIIHRDLHGDNILIKYDPQSSQKPFTVNIIDYGLASYIPNLTIHRENYDVFSLCELLEWIWANESNRPKYINQLLYLRSNNILHYLCLDEIVISPTSQSQEPLDRMFVYLNWLGNKDLARELRTNLLTALKDSRPNNLALMRQAVDQCIEKLQQHKIDLNTFPYPIFMEDLEKQKLFNDIDAYFRLLENKGKSLKNTPQELEGEQLCAWARNLRQKTYQAAMMPSQDQRKALIDCNEYCKEALKDNKKLLDIHRDYNYIWAEIGVALCSLIVLYPIVGFIHYLATDRFRFFNQTESAAGAQKMEKNFSQLSTIKSH</sequence>
<organism evidence="5 7">
    <name type="scientific">Legionella steigerwaltii</name>
    <dbReference type="NCBI Taxonomy" id="460"/>
    <lineage>
        <taxon>Bacteria</taxon>
        <taxon>Pseudomonadati</taxon>
        <taxon>Pseudomonadota</taxon>
        <taxon>Gammaproteobacteria</taxon>
        <taxon>Legionellales</taxon>
        <taxon>Legionellaceae</taxon>
        <taxon>Legionella</taxon>
    </lineage>
</organism>
<dbReference type="Gene3D" id="1.10.510.10">
    <property type="entry name" value="Transferase(Phosphotransferase) domain 1"/>
    <property type="match status" value="1"/>
</dbReference>
<gene>
    <name evidence="4" type="ORF">Lstg_0511</name>
    <name evidence="5" type="ORF">NCTC11991_00916</name>
</gene>
<dbReference type="Proteomes" id="UP000054820">
    <property type="component" value="Unassembled WGS sequence"/>
</dbReference>
<keyword evidence="5" id="KW-0418">Kinase</keyword>